<feature type="compositionally biased region" description="Low complexity" evidence="6">
    <location>
        <begin position="119"/>
        <end position="135"/>
    </location>
</feature>
<comment type="caution">
    <text evidence="8">The sequence shown here is derived from an EMBL/GenBank/DDBJ whole genome shotgun (WGS) entry which is preliminary data.</text>
</comment>
<proteinExistence type="predicted"/>
<feature type="compositionally biased region" description="Polar residues" evidence="6">
    <location>
        <begin position="136"/>
        <end position="153"/>
    </location>
</feature>
<dbReference type="NCBIfam" id="TIGR01167">
    <property type="entry name" value="LPXTG_anchor"/>
    <property type="match status" value="1"/>
</dbReference>
<dbReference type="PROSITE" id="PS50847">
    <property type="entry name" value="GRAM_POS_ANCHORING"/>
    <property type="match status" value="1"/>
</dbReference>
<evidence type="ECO:0000256" key="6">
    <source>
        <dbReference type="SAM" id="MobiDB-lite"/>
    </source>
</evidence>
<organism evidence="8 9">
    <name type="scientific">Staphylococcus simiae CCM 7213 = CCUG 51256</name>
    <dbReference type="NCBI Taxonomy" id="911238"/>
    <lineage>
        <taxon>Bacteria</taxon>
        <taxon>Bacillati</taxon>
        <taxon>Bacillota</taxon>
        <taxon>Bacilli</taxon>
        <taxon>Bacillales</taxon>
        <taxon>Staphylococcaceae</taxon>
        <taxon>Staphylococcus</taxon>
    </lineage>
</organism>
<evidence type="ECO:0000256" key="5">
    <source>
        <dbReference type="ARBA" id="ARBA00023088"/>
    </source>
</evidence>
<dbReference type="EMBL" id="AEUN01000382">
    <property type="protein sequence ID" value="EHJ08150.1"/>
    <property type="molecule type" value="Genomic_DNA"/>
</dbReference>
<keyword evidence="9" id="KW-1185">Reference proteome</keyword>
<dbReference type="RefSeq" id="WP_002463422.1">
    <property type="nucleotide sequence ID" value="NZ_AEUN01000382.1"/>
</dbReference>
<evidence type="ECO:0000313" key="9">
    <source>
        <dbReference type="Proteomes" id="UP000005413"/>
    </source>
</evidence>
<evidence type="ECO:0000313" key="8">
    <source>
        <dbReference type="EMBL" id="EHJ08150.1"/>
    </source>
</evidence>
<dbReference type="AlphaFoldDB" id="G5JI33"/>
<evidence type="ECO:0000256" key="3">
    <source>
        <dbReference type="ARBA" id="ARBA00022525"/>
    </source>
</evidence>
<dbReference type="Pfam" id="PF00746">
    <property type="entry name" value="Gram_pos_anchor"/>
    <property type="match status" value="1"/>
</dbReference>
<keyword evidence="3" id="KW-0964">Secreted</keyword>
<evidence type="ECO:0000256" key="4">
    <source>
        <dbReference type="ARBA" id="ARBA00022729"/>
    </source>
</evidence>
<evidence type="ECO:0000259" key="7">
    <source>
        <dbReference type="PROSITE" id="PS50847"/>
    </source>
</evidence>
<dbReference type="OrthoDB" id="2411204at2"/>
<accession>G5JI33</accession>
<dbReference type="Proteomes" id="UP000005413">
    <property type="component" value="Unassembled WGS sequence"/>
</dbReference>
<keyword evidence="4" id="KW-0732">Signal</keyword>
<gene>
    <name evidence="8" type="ORF">SS7213T_05576</name>
</gene>
<feature type="region of interest" description="Disordered" evidence="6">
    <location>
        <begin position="103"/>
        <end position="155"/>
    </location>
</feature>
<sequence>MKKISLLTTTTLAGALLFTGIEAGHQAKADTIDTIKIANQQEWQYQHDKLLQGRLSGQSSEGGGVGAVNSYDNSYQEYYDHALKSAKEQGLNVEVRSLDESKEQFKDDPNANFGETDDQQTMNQQTNKQQVQNNTPSSSTVHKAEAQSNIQQTDDTKVMKALPETGDTSSSNSLIAVLASTLMAIGSVLTFKRLSKNK</sequence>
<keyword evidence="5" id="KW-0572">Peptidoglycan-anchor</keyword>
<protein>
    <recommendedName>
        <fullName evidence="7">Gram-positive cocci surface proteins LPxTG domain-containing protein</fullName>
    </recommendedName>
</protein>
<feature type="domain" description="Gram-positive cocci surface proteins LPxTG" evidence="7">
    <location>
        <begin position="162"/>
        <end position="198"/>
    </location>
</feature>
<evidence type="ECO:0000256" key="2">
    <source>
        <dbReference type="ARBA" id="ARBA00022512"/>
    </source>
</evidence>
<dbReference type="PATRIC" id="fig|911238.3.peg.938"/>
<reference evidence="8 9" key="1">
    <citation type="journal article" date="2012" name="BMC Genomics">
        <title>Comparative genomic analysis of the genus Staphylococcus including Staphylococcus aureus and its newly described sister species Staphylococcus simiae.</title>
        <authorList>
            <person name="Suzuki H."/>
            <person name="Lefebure T."/>
            <person name="Pavinski Bitar P."/>
            <person name="Stanhope M.J."/>
        </authorList>
    </citation>
    <scope>NUCLEOTIDE SEQUENCE [LARGE SCALE GENOMIC DNA]</scope>
    <source>
        <strain evidence="8 9">CCM 7213</strain>
    </source>
</reference>
<evidence type="ECO:0000256" key="1">
    <source>
        <dbReference type="ARBA" id="ARBA00004168"/>
    </source>
</evidence>
<keyword evidence="2" id="KW-0134">Cell wall</keyword>
<dbReference type="InterPro" id="IPR019931">
    <property type="entry name" value="LPXTG_anchor"/>
</dbReference>
<name>G5JI33_9STAP</name>
<comment type="subcellular location">
    <subcellularLocation>
        <location evidence="1">Secreted</location>
        <location evidence="1">Cell wall</location>
        <topology evidence="1">Peptidoglycan-anchor</topology>
    </subcellularLocation>
</comment>